<sequence>MNAVAIKKSQEEILISGNTQQGIVNLNGEKFFPKSVFQNFYFVDPLLFTLINDIVMMSFIGNCPVDL</sequence>
<name>A0A0V0TQJ6_9BILA</name>
<organism evidence="1 2">
    <name type="scientific">Trichinella murrelli</name>
    <dbReference type="NCBI Taxonomy" id="144512"/>
    <lineage>
        <taxon>Eukaryota</taxon>
        <taxon>Metazoa</taxon>
        <taxon>Ecdysozoa</taxon>
        <taxon>Nematoda</taxon>
        <taxon>Enoplea</taxon>
        <taxon>Dorylaimia</taxon>
        <taxon>Trichinellida</taxon>
        <taxon>Trichinellidae</taxon>
        <taxon>Trichinella</taxon>
    </lineage>
</organism>
<dbReference type="AlphaFoldDB" id="A0A0V0TQJ6"/>
<proteinExistence type="predicted"/>
<accession>A0A0V0TQJ6</accession>
<protein>
    <submittedName>
        <fullName evidence="1">Uncharacterized protein</fullName>
    </submittedName>
</protein>
<comment type="caution">
    <text evidence="1">The sequence shown here is derived from an EMBL/GenBank/DDBJ whole genome shotgun (WGS) entry which is preliminary data.</text>
</comment>
<dbReference type="Proteomes" id="UP000055048">
    <property type="component" value="Unassembled WGS sequence"/>
</dbReference>
<gene>
    <name evidence="1" type="ORF">T05_13907</name>
</gene>
<keyword evidence="2" id="KW-1185">Reference proteome</keyword>
<evidence type="ECO:0000313" key="1">
    <source>
        <dbReference type="EMBL" id="KRX41291.1"/>
    </source>
</evidence>
<dbReference type="EMBL" id="JYDJ01000175">
    <property type="protein sequence ID" value="KRX41291.1"/>
    <property type="molecule type" value="Genomic_DNA"/>
</dbReference>
<reference evidence="1 2" key="1">
    <citation type="submission" date="2015-01" db="EMBL/GenBank/DDBJ databases">
        <title>Evolution of Trichinella species and genotypes.</title>
        <authorList>
            <person name="Korhonen P.K."/>
            <person name="Edoardo P."/>
            <person name="Giuseppe L.R."/>
            <person name="Gasser R.B."/>
        </authorList>
    </citation>
    <scope>NUCLEOTIDE SEQUENCE [LARGE SCALE GENOMIC DNA]</scope>
    <source>
        <strain evidence="1">ISS417</strain>
    </source>
</reference>
<evidence type="ECO:0000313" key="2">
    <source>
        <dbReference type="Proteomes" id="UP000055048"/>
    </source>
</evidence>